<gene>
    <name evidence="8" type="ORF">SKA53_00679</name>
</gene>
<dbReference type="InterPro" id="IPR053876">
    <property type="entry name" value="Phage_int_M"/>
</dbReference>
<evidence type="ECO:0000256" key="3">
    <source>
        <dbReference type="ARBA" id="ARBA00023125"/>
    </source>
</evidence>
<dbReference type="Proteomes" id="UP000004507">
    <property type="component" value="Unassembled WGS sequence"/>
</dbReference>
<reference evidence="8 9" key="1">
    <citation type="submission" date="2006-01" db="EMBL/GenBank/DDBJ databases">
        <authorList>
            <person name="Hagstrom A."/>
            <person name="Ferriera S."/>
            <person name="Johnson J."/>
            <person name="Kravitz S."/>
            <person name="Halpern A."/>
            <person name="Remington K."/>
            <person name="Beeson K."/>
            <person name="Tran B."/>
            <person name="Rogers Y.-H."/>
            <person name="Friedman R."/>
            <person name="Venter J.C."/>
        </authorList>
    </citation>
    <scope>NUCLEOTIDE SEQUENCE [LARGE SCALE GENOMIC DNA]</scope>
    <source>
        <strain evidence="8 9">SKA53</strain>
    </source>
</reference>
<keyword evidence="2" id="KW-0229">DNA integration</keyword>
<dbReference type="PROSITE" id="PS51898">
    <property type="entry name" value="TYR_RECOMBINASE"/>
    <property type="match status" value="1"/>
</dbReference>
<dbReference type="CDD" id="cd00801">
    <property type="entry name" value="INT_P4_C"/>
    <property type="match status" value="1"/>
</dbReference>
<dbReference type="InterPro" id="IPR010998">
    <property type="entry name" value="Integrase_recombinase_N"/>
</dbReference>
<feature type="domain" description="Tyr recombinase" evidence="6">
    <location>
        <begin position="195"/>
        <end position="375"/>
    </location>
</feature>
<dbReference type="InterPro" id="IPR038488">
    <property type="entry name" value="Integrase_DNA-bd_sf"/>
</dbReference>
<dbReference type="InterPro" id="IPR025166">
    <property type="entry name" value="Integrase_DNA_bind_dom"/>
</dbReference>
<dbReference type="PANTHER" id="PTHR30629">
    <property type="entry name" value="PROPHAGE INTEGRASE"/>
    <property type="match status" value="1"/>
</dbReference>
<dbReference type="AlphaFoldDB" id="A3V8A4"/>
<dbReference type="InterPro" id="IPR044068">
    <property type="entry name" value="CB"/>
</dbReference>
<dbReference type="STRING" id="314232.SKA53_00679"/>
<dbReference type="GO" id="GO:0003677">
    <property type="term" value="F:DNA binding"/>
    <property type="evidence" value="ECO:0007669"/>
    <property type="project" value="UniProtKB-UniRule"/>
</dbReference>
<sequence>MPKLSTVRLTDTFIRSLRPKDQRYDVFDASQPGFGVRVATSGALSWVLLTRENGRRKRITLGGYPAISLSKAREAARLALSEIQEGTFGRKNAPATFETAVEEWYAREQRAKKSFRQVEQAMRLHVLPFLGRHQLDQIKKADLMRVIDRVAERGKLTQANRVRAFITRFFNFAIERDLLMSSPAAALPRPAVEISRDRVLSRDELCAVWETAEQMGFPFGRITQLLILTAQRRDEVAGMRWSELDLDRARWIISKERAKNGKAHIVHLSPQALALLSTIPRQNGVDLIFTTTGRSAVSGFSKAKAALDARSHVSDWRFHDLRRSAATFMAEELRITPVVVDRILNHVSGTVRGVTAVYLRGEHLADREAALAAWGQLVENLVNSNK</sequence>
<dbReference type="InterPro" id="IPR050808">
    <property type="entry name" value="Phage_Integrase"/>
</dbReference>
<evidence type="ECO:0000259" key="7">
    <source>
        <dbReference type="PROSITE" id="PS51900"/>
    </source>
</evidence>
<dbReference type="Gene3D" id="1.10.443.10">
    <property type="entry name" value="Intergrase catalytic core"/>
    <property type="match status" value="1"/>
</dbReference>
<dbReference type="InterPro" id="IPR002104">
    <property type="entry name" value="Integrase_catalytic"/>
</dbReference>
<keyword evidence="9" id="KW-1185">Reference proteome</keyword>
<dbReference type="PANTHER" id="PTHR30629:SF2">
    <property type="entry name" value="PROPHAGE INTEGRASE INTS-RELATED"/>
    <property type="match status" value="1"/>
</dbReference>
<evidence type="ECO:0000313" key="8">
    <source>
        <dbReference type="EMBL" id="EAQ05556.1"/>
    </source>
</evidence>
<evidence type="ECO:0000313" key="9">
    <source>
        <dbReference type="Proteomes" id="UP000004507"/>
    </source>
</evidence>
<dbReference type="GO" id="GO:0006310">
    <property type="term" value="P:DNA recombination"/>
    <property type="evidence" value="ECO:0007669"/>
    <property type="project" value="UniProtKB-KW"/>
</dbReference>
<evidence type="ECO:0000256" key="4">
    <source>
        <dbReference type="ARBA" id="ARBA00023172"/>
    </source>
</evidence>
<dbReference type="eggNOG" id="COG0582">
    <property type="taxonomic scope" value="Bacteria"/>
</dbReference>
<dbReference type="PROSITE" id="PS51900">
    <property type="entry name" value="CB"/>
    <property type="match status" value="1"/>
</dbReference>
<accession>A3V8A4</accession>
<evidence type="ECO:0000256" key="2">
    <source>
        <dbReference type="ARBA" id="ARBA00022908"/>
    </source>
</evidence>
<proteinExistence type="inferred from homology"/>
<dbReference type="Pfam" id="PF22022">
    <property type="entry name" value="Phage_int_M"/>
    <property type="match status" value="1"/>
</dbReference>
<dbReference type="Gene3D" id="3.30.160.390">
    <property type="entry name" value="Integrase, DNA-binding domain"/>
    <property type="match status" value="1"/>
</dbReference>
<evidence type="ECO:0000256" key="5">
    <source>
        <dbReference type="PROSITE-ProRule" id="PRU01248"/>
    </source>
</evidence>
<name>A3V8A4_9RHOB</name>
<dbReference type="SUPFAM" id="SSF56349">
    <property type="entry name" value="DNA breaking-rejoining enzymes"/>
    <property type="match status" value="1"/>
</dbReference>
<dbReference type="Pfam" id="PF13356">
    <property type="entry name" value="Arm-DNA-bind_3"/>
    <property type="match status" value="1"/>
</dbReference>
<dbReference type="InterPro" id="IPR013762">
    <property type="entry name" value="Integrase-like_cat_sf"/>
</dbReference>
<dbReference type="GO" id="GO:0015074">
    <property type="term" value="P:DNA integration"/>
    <property type="evidence" value="ECO:0007669"/>
    <property type="project" value="UniProtKB-KW"/>
</dbReference>
<protein>
    <submittedName>
        <fullName evidence="8">Possible phage-related integrase</fullName>
    </submittedName>
</protein>
<feature type="domain" description="Core-binding (CB)" evidence="7">
    <location>
        <begin position="95"/>
        <end position="174"/>
    </location>
</feature>
<comment type="caution">
    <text evidence="8">The sequence shown here is derived from an EMBL/GenBank/DDBJ whole genome shotgun (WGS) entry which is preliminary data.</text>
</comment>
<dbReference type="Pfam" id="PF00589">
    <property type="entry name" value="Phage_integrase"/>
    <property type="match status" value="1"/>
</dbReference>
<dbReference type="HOGENOM" id="CLU_027562_0_4_5"/>
<dbReference type="InterPro" id="IPR011010">
    <property type="entry name" value="DNA_brk_join_enz"/>
</dbReference>
<dbReference type="EMBL" id="AAMS01000008">
    <property type="protein sequence ID" value="EAQ05556.1"/>
    <property type="molecule type" value="Genomic_DNA"/>
</dbReference>
<keyword evidence="4" id="KW-0233">DNA recombination</keyword>
<keyword evidence="3 5" id="KW-0238">DNA-binding</keyword>
<dbReference type="Gene3D" id="1.10.150.130">
    <property type="match status" value="1"/>
</dbReference>
<comment type="similarity">
    <text evidence="1">Belongs to the 'phage' integrase family.</text>
</comment>
<organism evidence="8 9">
    <name type="scientific">Yoonia vestfoldensis SKA53</name>
    <dbReference type="NCBI Taxonomy" id="314232"/>
    <lineage>
        <taxon>Bacteria</taxon>
        <taxon>Pseudomonadati</taxon>
        <taxon>Pseudomonadota</taxon>
        <taxon>Alphaproteobacteria</taxon>
        <taxon>Rhodobacterales</taxon>
        <taxon>Paracoccaceae</taxon>
        <taxon>Yoonia</taxon>
    </lineage>
</organism>
<evidence type="ECO:0000259" key="6">
    <source>
        <dbReference type="PROSITE" id="PS51898"/>
    </source>
</evidence>
<evidence type="ECO:0000256" key="1">
    <source>
        <dbReference type="ARBA" id="ARBA00008857"/>
    </source>
</evidence>